<accession>A0A9X3X4Y8</accession>
<evidence type="ECO:0000313" key="1">
    <source>
        <dbReference type="EMBL" id="MDC3982278.1"/>
    </source>
</evidence>
<comment type="caution">
    <text evidence="1">The sequence shown here is derived from an EMBL/GenBank/DDBJ whole genome shotgun (WGS) entry which is preliminary data.</text>
</comment>
<name>A0A9X3X4Y8_9BACT</name>
<dbReference type="PANTHER" id="PTHR35841">
    <property type="entry name" value="PHOSPHONATES-BINDING PERIPLASMIC PROTEIN"/>
    <property type="match status" value="1"/>
</dbReference>
<dbReference type="Proteomes" id="UP001151081">
    <property type="component" value="Unassembled WGS sequence"/>
</dbReference>
<dbReference type="SUPFAM" id="SSF53850">
    <property type="entry name" value="Periplasmic binding protein-like II"/>
    <property type="match status" value="1"/>
</dbReference>
<sequence>MAPEEEKTALTVGVVLTSDPEGSRTSLNAFCKALSEATGFEVNGLGGWNYNTLLEALETGEVDLGWLPPLVAMRATSRARVMPIVLPVRNGASSYMTALYAPKASPLREISDLQGLRAAWVDRQSAAGYIVLRAHLRSIGVDLDRAFRENLFFGSHGEVARAVLRGDADVGATFVHVEPDPSHPRGERVVRAGWGAAEVHVITCAGPIPSDVMAASVRVPVSTMRKVQRALVGSGDSELGRAARTLFGAEGFVVALSEHLDPLAKLIAKQDPEA</sequence>
<dbReference type="PANTHER" id="PTHR35841:SF1">
    <property type="entry name" value="PHOSPHONATES-BINDING PERIPLASMIC PROTEIN"/>
    <property type="match status" value="1"/>
</dbReference>
<proteinExistence type="predicted"/>
<dbReference type="AlphaFoldDB" id="A0A9X3X4Y8"/>
<dbReference type="Pfam" id="PF12974">
    <property type="entry name" value="Phosphonate-bd"/>
    <property type="match status" value="1"/>
</dbReference>
<dbReference type="RefSeq" id="WP_272420753.1">
    <property type="nucleotide sequence ID" value="NZ_JAGTJJ010000007.1"/>
</dbReference>
<dbReference type="EMBL" id="JAGTJJ010000007">
    <property type="protein sequence ID" value="MDC3982278.1"/>
    <property type="molecule type" value="Genomic_DNA"/>
</dbReference>
<dbReference type="Gene3D" id="3.40.190.10">
    <property type="entry name" value="Periplasmic binding protein-like II"/>
    <property type="match status" value="2"/>
</dbReference>
<keyword evidence="2" id="KW-1185">Reference proteome</keyword>
<reference evidence="1 2" key="1">
    <citation type="submission" date="2021-04" db="EMBL/GenBank/DDBJ databases">
        <title>Genome analysis of Polyangium sp.</title>
        <authorList>
            <person name="Li Y."/>
            <person name="Wang J."/>
        </authorList>
    </citation>
    <scope>NUCLEOTIDE SEQUENCE [LARGE SCALE GENOMIC DNA]</scope>
    <source>
        <strain evidence="1 2">SDU14</strain>
    </source>
</reference>
<evidence type="ECO:0000313" key="2">
    <source>
        <dbReference type="Proteomes" id="UP001151081"/>
    </source>
</evidence>
<protein>
    <submittedName>
        <fullName evidence="1">PhnD/SsuA/transferrin family substrate-binding protein</fullName>
    </submittedName>
</protein>
<gene>
    <name evidence="1" type="ORF">KEG57_17300</name>
</gene>
<organism evidence="1 2">
    <name type="scientific">Polyangium jinanense</name>
    <dbReference type="NCBI Taxonomy" id="2829994"/>
    <lineage>
        <taxon>Bacteria</taxon>
        <taxon>Pseudomonadati</taxon>
        <taxon>Myxococcota</taxon>
        <taxon>Polyangia</taxon>
        <taxon>Polyangiales</taxon>
        <taxon>Polyangiaceae</taxon>
        <taxon>Polyangium</taxon>
    </lineage>
</organism>